<keyword evidence="3" id="KW-0238">DNA-binding</keyword>
<sequence length="460" mass="52047">MENFPASSTSTSASISTSTTSTIHPFPMIHMSHPSIEGGLQNFHLPNMYEPLSFPSTTASTSQYYYPRQHQLSSHEGLQYPSMYPYLQVNQSLAYPVVLPFKDRNNAALSNVPNRQPQVLSMNEEKRLMDAWMTKVARSRRIMARQKSLSLSRNSSAGSSTLNFQDANGLRVSSAGSNMQKRNDHNAKINQNLYTFCTPDKKRLRVLLKKELKYSDIGSLGRIVLPKREAEENLPVLFDKEGIQVMVRDVYSNQEWGLKYKYWSNNKSRMYVLENTGDFAKENGLEIGDCITLYDDECKNLYVSIKRKESPVAEPSYREQSMKNNNNMNNIQNMMNDVITELPTCDDIYDSSHSYELAEDEEEASLALLIEQLKHKELQGANSLLTLSTMDPYLVGGSTKIIQPTMAIMEPSSSSATSSSSLSITKIMDQDFYNYYTDLGTLPEVSNTYSCNHIINDTTL</sequence>
<reference evidence="8" key="2">
    <citation type="submission" date="2025-08" db="UniProtKB">
        <authorList>
            <consortium name="RefSeq"/>
        </authorList>
    </citation>
    <scope>IDENTIFICATION</scope>
    <source>
        <tissue evidence="8">Seedling</tissue>
    </source>
</reference>
<evidence type="ECO:0000256" key="1">
    <source>
        <dbReference type="ARBA" id="ARBA00004123"/>
    </source>
</evidence>
<gene>
    <name evidence="8" type="primary">LOC112489877</name>
</gene>
<feature type="domain" description="TF-B3" evidence="6">
    <location>
        <begin position="208"/>
        <end position="309"/>
    </location>
</feature>
<evidence type="ECO:0000256" key="5">
    <source>
        <dbReference type="ARBA" id="ARBA00023242"/>
    </source>
</evidence>
<dbReference type="SMART" id="SM01019">
    <property type="entry name" value="B3"/>
    <property type="match status" value="1"/>
</dbReference>
<dbReference type="Proteomes" id="UP001652623">
    <property type="component" value="Chromosome 1"/>
</dbReference>
<keyword evidence="5" id="KW-0539">Nucleus</keyword>
<dbReference type="PANTHER" id="PTHR31140:SF74">
    <property type="entry name" value="B3 DOMAIN-CONTAINING TRANSCRIPTION FACTOR LEC2"/>
    <property type="match status" value="1"/>
</dbReference>
<dbReference type="PROSITE" id="PS50863">
    <property type="entry name" value="B3"/>
    <property type="match status" value="1"/>
</dbReference>
<evidence type="ECO:0000256" key="3">
    <source>
        <dbReference type="ARBA" id="ARBA00023125"/>
    </source>
</evidence>
<protein>
    <submittedName>
        <fullName evidence="8">B3 domain-containing transcription factor LEC2</fullName>
    </submittedName>
</protein>
<dbReference type="RefSeq" id="XP_048320029.2">
    <property type="nucleotide sequence ID" value="XM_048464072.2"/>
</dbReference>
<keyword evidence="4" id="KW-0804">Transcription</keyword>
<evidence type="ECO:0000313" key="7">
    <source>
        <dbReference type="Proteomes" id="UP001652623"/>
    </source>
</evidence>
<dbReference type="Pfam" id="PF02362">
    <property type="entry name" value="B3"/>
    <property type="match status" value="1"/>
</dbReference>
<evidence type="ECO:0000256" key="2">
    <source>
        <dbReference type="ARBA" id="ARBA00023015"/>
    </source>
</evidence>
<dbReference type="InterPro" id="IPR015300">
    <property type="entry name" value="DNA-bd_pseudobarrel_sf"/>
</dbReference>
<evidence type="ECO:0000259" key="6">
    <source>
        <dbReference type="PROSITE" id="PS50863"/>
    </source>
</evidence>
<dbReference type="SUPFAM" id="SSF101936">
    <property type="entry name" value="DNA-binding pseudobarrel domain"/>
    <property type="match status" value="1"/>
</dbReference>
<comment type="subcellular location">
    <subcellularLocation>
        <location evidence="1">Nucleus</location>
    </subcellularLocation>
</comment>
<name>A0ABM3I3V3_ZIZJJ</name>
<dbReference type="Gene3D" id="2.40.330.10">
    <property type="entry name" value="DNA-binding pseudobarrel domain"/>
    <property type="match status" value="1"/>
</dbReference>
<keyword evidence="2" id="KW-0805">Transcription regulation</keyword>
<dbReference type="GeneID" id="112489877"/>
<evidence type="ECO:0000313" key="8">
    <source>
        <dbReference type="RefSeq" id="XP_048320029.2"/>
    </source>
</evidence>
<accession>A0ABM3I3V3</accession>
<reference evidence="7" key="1">
    <citation type="submission" date="2025-05" db="UniProtKB">
        <authorList>
            <consortium name="RefSeq"/>
        </authorList>
    </citation>
    <scope>NUCLEOTIDE SEQUENCE [LARGE SCALE GENOMIC DNA]</scope>
</reference>
<dbReference type="InterPro" id="IPR044800">
    <property type="entry name" value="LEC2-like"/>
</dbReference>
<keyword evidence="7" id="KW-1185">Reference proteome</keyword>
<dbReference type="PANTHER" id="PTHR31140">
    <property type="entry name" value="B3 DOMAIN-CONTAINING TRANSCRIPTION FACTOR ABI3"/>
    <property type="match status" value="1"/>
</dbReference>
<proteinExistence type="predicted"/>
<evidence type="ECO:0000256" key="4">
    <source>
        <dbReference type="ARBA" id="ARBA00023163"/>
    </source>
</evidence>
<organism evidence="7 8">
    <name type="scientific">Ziziphus jujuba</name>
    <name type="common">Chinese jujube</name>
    <name type="synonym">Ziziphus sativa</name>
    <dbReference type="NCBI Taxonomy" id="326968"/>
    <lineage>
        <taxon>Eukaryota</taxon>
        <taxon>Viridiplantae</taxon>
        <taxon>Streptophyta</taxon>
        <taxon>Embryophyta</taxon>
        <taxon>Tracheophyta</taxon>
        <taxon>Spermatophyta</taxon>
        <taxon>Magnoliopsida</taxon>
        <taxon>eudicotyledons</taxon>
        <taxon>Gunneridae</taxon>
        <taxon>Pentapetalae</taxon>
        <taxon>rosids</taxon>
        <taxon>fabids</taxon>
        <taxon>Rosales</taxon>
        <taxon>Rhamnaceae</taxon>
        <taxon>Paliureae</taxon>
        <taxon>Ziziphus</taxon>
    </lineage>
</organism>
<dbReference type="InterPro" id="IPR003340">
    <property type="entry name" value="B3_DNA-bd"/>
</dbReference>
<dbReference type="CDD" id="cd10017">
    <property type="entry name" value="B3_DNA"/>
    <property type="match status" value="1"/>
</dbReference>